<dbReference type="SUPFAM" id="SSF51735">
    <property type="entry name" value="NAD(P)-binding Rossmann-fold domains"/>
    <property type="match status" value="1"/>
</dbReference>
<feature type="domain" description="Ketoreductase" evidence="3">
    <location>
        <begin position="7"/>
        <end position="189"/>
    </location>
</feature>
<dbReference type="InterPro" id="IPR020904">
    <property type="entry name" value="Sc_DH/Rdtase_CS"/>
</dbReference>
<dbReference type="FunFam" id="3.40.50.720:FF:000084">
    <property type="entry name" value="Short-chain dehydrogenase reductase"/>
    <property type="match status" value="1"/>
</dbReference>
<organism evidence="4 5">
    <name type="scientific">Streptomyces ficellus</name>
    <dbReference type="NCBI Taxonomy" id="1977088"/>
    <lineage>
        <taxon>Bacteria</taxon>
        <taxon>Bacillati</taxon>
        <taxon>Actinomycetota</taxon>
        <taxon>Actinomycetes</taxon>
        <taxon>Kitasatosporales</taxon>
        <taxon>Streptomycetaceae</taxon>
        <taxon>Streptomyces</taxon>
    </lineage>
</organism>
<dbReference type="InterPro" id="IPR057326">
    <property type="entry name" value="KR_dom"/>
</dbReference>
<dbReference type="PRINTS" id="PR00081">
    <property type="entry name" value="GDHRDH"/>
</dbReference>
<dbReference type="Proteomes" id="UP000422572">
    <property type="component" value="Chromosome"/>
</dbReference>
<dbReference type="EMBL" id="CP034279">
    <property type="protein sequence ID" value="QGV77016.1"/>
    <property type="molecule type" value="Genomic_DNA"/>
</dbReference>
<evidence type="ECO:0000256" key="2">
    <source>
        <dbReference type="ARBA" id="ARBA00023002"/>
    </source>
</evidence>
<accession>A0A6I6FLE4</accession>
<name>A0A6I6FLE4_9ACTN</name>
<dbReference type="PROSITE" id="PS00061">
    <property type="entry name" value="ADH_SHORT"/>
    <property type="match status" value="1"/>
</dbReference>
<evidence type="ECO:0000259" key="3">
    <source>
        <dbReference type="SMART" id="SM00822"/>
    </source>
</evidence>
<evidence type="ECO:0000313" key="5">
    <source>
        <dbReference type="Proteomes" id="UP000422572"/>
    </source>
</evidence>
<dbReference type="RefSeq" id="WP_156690839.1">
    <property type="nucleotide sequence ID" value="NZ_CP034279.1"/>
</dbReference>
<comment type="similarity">
    <text evidence="1">Belongs to the short-chain dehydrogenases/reductases (SDR) family.</text>
</comment>
<dbReference type="OrthoDB" id="3542748at2"/>
<sequence length="250" mass="26314">MNRFTGRTAVVTGAASGIGAASAVRLAAEGAAVVIADIAADAGTALAEKIRANGGRAGFVRCDVSSEQEWIRLRDRTHEMFGPVDLVHGNAFVHTDAPAHELQGSAWDRELAVNLKAVYLAVRTFLDDLRANRGSFVATSSVHALCGLPGHPAYAAAKGGMCALVRQLAVEYGPDVRFNSVLPGPILTEHWRAVDEDDRLLSARATALGRLGYPEEVAAAVAFLASDDASYITGTSLTVDGGWTVKKESK</sequence>
<dbReference type="GO" id="GO:0016491">
    <property type="term" value="F:oxidoreductase activity"/>
    <property type="evidence" value="ECO:0007669"/>
    <property type="project" value="UniProtKB-KW"/>
</dbReference>
<keyword evidence="5" id="KW-1185">Reference proteome</keyword>
<dbReference type="Pfam" id="PF13561">
    <property type="entry name" value="adh_short_C2"/>
    <property type="match status" value="1"/>
</dbReference>
<dbReference type="InterPro" id="IPR036291">
    <property type="entry name" value="NAD(P)-bd_dom_sf"/>
</dbReference>
<protein>
    <submittedName>
        <fullName evidence="4">SDR family oxidoreductase</fullName>
    </submittedName>
</protein>
<dbReference type="PANTHER" id="PTHR24321:SF14">
    <property type="entry name" value="SHORT-CHAIN TYPE DEHYDROGENASE_REDUCTASE BLR2146-RELATED"/>
    <property type="match status" value="1"/>
</dbReference>
<dbReference type="SMART" id="SM00822">
    <property type="entry name" value="PKS_KR"/>
    <property type="match status" value="1"/>
</dbReference>
<dbReference type="PANTHER" id="PTHR24321">
    <property type="entry name" value="DEHYDROGENASES, SHORT CHAIN"/>
    <property type="match status" value="1"/>
</dbReference>
<proteinExistence type="inferred from homology"/>
<dbReference type="AlphaFoldDB" id="A0A6I6FLE4"/>
<dbReference type="InterPro" id="IPR002347">
    <property type="entry name" value="SDR_fam"/>
</dbReference>
<reference evidence="4 5" key="1">
    <citation type="submission" date="2018-12" db="EMBL/GenBank/DDBJ databases">
        <title>Complete genome sequence of Streptomyces ficellus NRRL8067, the producer of ficellomycin, feldamycin and nojirimycin.</title>
        <authorList>
            <person name="Zhang H."/>
            <person name="Yue R."/>
            <person name="Liu Y."/>
            <person name="Li M."/>
            <person name="Mu H."/>
            <person name="Zhang J."/>
        </authorList>
    </citation>
    <scope>NUCLEOTIDE SEQUENCE [LARGE SCALE GENOMIC DNA]</scope>
    <source>
        <strain evidence="4 5">NRRL 8067</strain>
    </source>
</reference>
<dbReference type="KEGG" id="sfic:EIZ62_01170"/>
<gene>
    <name evidence="4" type="ORF">EIZ62_01170</name>
</gene>
<keyword evidence="2" id="KW-0560">Oxidoreductase</keyword>
<dbReference type="Gene3D" id="3.40.50.720">
    <property type="entry name" value="NAD(P)-binding Rossmann-like Domain"/>
    <property type="match status" value="1"/>
</dbReference>
<evidence type="ECO:0000313" key="4">
    <source>
        <dbReference type="EMBL" id="QGV77016.1"/>
    </source>
</evidence>
<evidence type="ECO:0000256" key="1">
    <source>
        <dbReference type="ARBA" id="ARBA00006484"/>
    </source>
</evidence>